<dbReference type="Gene3D" id="3.30.360.10">
    <property type="entry name" value="Dihydrodipicolinate Reductase, domain 2"/>
    <property type="match status" value="1"/>
</dbReference>
<dbReference type="InterPro" id="IPR020828">
    <property type="entry name" value="GlycerAld_3-P_DH_NAD(P)-bd"/>
</dbReference>
<dbReference type="InterPro" id="IPR020830">
    <property type="entry name" value="GlycerAld_3-P_DH_AS"/>
</dbReference>
<sequence>MSDQQQDLTLQSWQERQEYAEMMQPLIGRLYRNYGVEILVYGRSLLNVDTINIIKAHRLIRRHEGVKLRLRESFPFIEALSKMRLAPARVDLGKLAFNYLHKDAGNGASVEDYLNRELADIVDKADEIPAQDVVLYGFGRIGRLLARLLIERNGSNNKMRLRAIVVRGGRDGDLEKRASLLRRDSIHGPFNGSITVDHENNAIKANGTSIKVIYSDGPDQVDYTQYGINDAIVIDNTGIWKDEAGLGLHLKSKGVKKVLLTAPSKGDIKNVVYGVNHEMIQPEDLIVSAASCTTNAITPVLKVIHDHYQIRNGHVETVHSYTNDQNLIDNYHKAERRGRSAPLNMVLTSTGAAKAVAKALPELAGKLTGNAIRVPTPNVSMAIMNLNLEKTTSKDELNAFLRDQALHSELQAQIDYTASTEIVSTDLVSSRYAGVVDSQATIVDGDRAVLYVWYDNEFGYSCQVIRVAEKMAGHQLMNLPK</sequence>
<dbReference type="PANTHER" id="PTHR43454:SF1">
    <property type="entry name" value="GLYCERALDEHYDE 3-PHOSPHATE DEHYDROGENASE NAD(P) BINDING DOMAIN-CONTAINING PROTEIN"/>
    <property type="match status" value="1"/>
</dbReference>
<dbReference type="SMART" id="SM00846">
    <property type="entry name" value="Gp_dh_N"/>
    <property type="match status" value="1"/>
</dbReference>
<evidence type="ECO:0000259" key="5">
    <source>
        <dbReference type="SMART" id="SM00846"/>
    </source>
</evidence>
<accession>A0A432YH69</accession>
<dbReference type="RefSeq" id="WP_126754692.1">
    <property type="nucleotide sequence ID" value="NZ_PIPY01000007.1"/>
</dbReference>
<evidence type="ECO:0000313" key="6">
    <source>
        <dbReference type="EMBL" id="RUO60288.1"/>
    </source>
</evidence>
<evidence type="ECO:0000256" key="3">
    <source>
        <dbReference type="RuleBase" id="RU000397"/>
    </source>
</evidence>
<keyword evidence="7" id="KW-1185">Reference proteome</keyword>
<dbReference type="CDD" id="cd18126">
    <property type="entry name" value="GAPDH_I_C"/>
    <property type="match status" value="1"/>
</dbReference>
<dbReference type="AlphaFoldDB" id="A0A432YH69"/>
<evidence type="ECO:0000256" key="4">
    <source>
        <dbReference type="RuleBase" id="RU361160"/>
    </source>
</evidence>
<gene>
    <name evidence="6" type="ORF">CWI71_07735</name>
</gene>
<evidence type="ECO:0000256" key="2">
    <source>
        <dbReference type="ARBA" id="ARBA00023002"/>
    </source>
</evidence>
<protein>
    <recommendedName>
        <fullName evidence="4">Glyceraldehyde-3-phosphate dehydrogenase</fullName>
        <ecNumber evidence="4">1.2.1.-</ecNumber>
    </recommendedName>
</protein>
<feature type="domain" description="Glyceraldehyde 3-phosphate dehydrogenase NAD(P) binding" evidence="5">
    <location>
        <begin position="131"/>
        <end position="292"/>
    </location>
</feature>
<dbReference type="OrthoDB" id="9803304at2"/>
<dbReference type="PROSITE" id="PS00071">
    <property type="entry name" value="GAPDH"/>
    <property type="match status" value="1"/>
</dbReference>
<dbReference type="NCBIfam" id="NF006139">
    <property type="entry name" value="PRK08289.1"/>
    <property type="match status" value="1"/>
</dbReference>
<dbReference type="InterPro" id="IPR036291">
    <property type="entry name" value="NAD(P)-bd_dom_sf"/>
</dbReference>
<dbReference type="CDD" id="cd05214">
    <property type="entry name" value="GAPDH_I_N"/>
    <property type="match status" value="1"/>
</dbReference>
<dbReference type="InterPro" id="IPR020829">
    <property type="entry name" value="GlycerAld_3-P_DH_cat"/>
</dbReference>
<dbReference type="InterPro" id="IPR020831">
    <property type="entry name" value="GlycerAld/Erythrose_P_DH"/>
</dbReference>
<evidence type="ECO:0000256" key="1">
    <source>
        <dbReference type="ARBA" id="ARBA00007406"/>
    </source>
</evidence>
<dbReference type="EMBL" id="PIPY01000007">
    <property type="protein sequence ID" value="RUO60288.1"/>
    <property type="molecule type" value="Genomic_DNA"/>
</dbReference>
<comment type="similarity">
    <text evidence="1 3">Belongs to the glyceraldehyde-3-phosphate dehydrogenase family.</text>
</comment>
<name>A0A432YH69_9GAMM</name>
<dbReference type="Proteomes" id="UP000288259">
    <property type="component" value="Unassembled WGS sequence"/>
</dbReference>
<comment type="caution">
    <text evidence="6">The sequence shown here is derived from an EMBL/GenBank/DDBJ whole genome shotgun (WGS) entry which is preliminary data.</text>
</comment>
<evidence type="ECO:0000313" key="7">
    <source>
        <dbReference type="Proteomes" id="UP000288259"/>
    </source>
</evidence>
<dbReference type="GO" id="GO:0006006">
    <property type="term" value="P:glucose metabolic process"/>
    <property type="evidence" value="ECO:0007669"/>
    <property type="project" value="InterPro"/>
</dbReference>
<dbReference type="PRINTS" id="PR00078">
    <property type="entry name" value="G3PDHDRGNASE"/>
</dbReference>
<dbReference type="GO" id="GO:0016620">
    <property type="term" value="F:oxidoreductase activity, acting on the aldehyde or oxo group of donors, NAD or NADP as acceptor"/>
    <property type="evidence" value="ECO:0007669"/>
    <property type="project" value="InterPro"/>
</dbReference>
<dbReference type="NCBIfam" id="TIGR01534">
    <property type="entry name" value="GAPDH-I"/>
    <property type="match status" value="1"/>
</dbReference>
<dbReference type="Pfam" id="PF02800">
    <property type="entry name" value="Gp_dh_C"/>
    <property type="match status" value="1"/>
</dbReference>
<reference evidence="7" key="1">
    <citation type="journal article" date="2018" name="Front. Microbiol.">
        <title>Genome-Based Analysis Reveals the Taxonomy and Diversity of the Family Idiomarinaceae.</title>
        <authorList>
            <person name="Liu Y."/>
            <person name="Lai Q."/>
            <person name="Shao Z."/>
        </authorList>
    </citation>
    <scope>NUCLEOTIDE SEQUENCE [LARGE SCALE GENOMIC DNA]</scope>
    <source>
        <strain evidence="7">CVS-6</strain>
    </source>
</reference>
<dbReference type="GO" id="GO:0050661">
    <property type="term" value="F:NADP binding"/>
    <property type="evidence" value="ECO:0007669"/>
    <property type="project" value="InterPro"/>
</dbReference>
<dbReference type="EC" id="1.2.1.-" evidence="4"/>
<dbReference type="SUPFAM" id="SSF51735">
    <property type="entry name" value="NAD(P)-binding Rossmann-fold domains"/>
    <property type="match status" value="1"/>
</dbReference>
<keyword evidence="2 4" id="KW-0560">Oxidoreductase</keyword>
<dbReference type="InterPro" id="IPR006424">
    <property type="entry name" value="Glyceraldehyde-3-P_DH_1"/>
</dbReference>
<proteinExistence type="inferred from homology"/>
<dbReference type="GO" id="GO:0051287">
    <property type="term" value="F:NAD binding"/>
    <property type="evidence" value="ECO:0007669"/>
    <property type="project" value="InterPro"/>
</dbReference>
<dbReference type="SUPFAM" id="SSF55347">
    <property type="entry name" value="Glyceraldehyde-3-phosphate dehydrogenase-like, C-terminal domain"/>
    <property type="match status" value="1"/>
</dbReference>
<dbReference type="Pfam" id="PF00044">
    <property type="entry name" value="Gp_dh_N"/>
    <property type="match status" value="1"/>
</dbReference>
<dbReference type="Gene3D" id="3.40.50.720">
    <property type="entry name" value="NAD(P)-binding Rossmann-like Domain"/>
    <property type="match status" value="1"/>
</dbReference>
<dbReference type="PANTHER" id="PTHR43454">
    <property type="entry name" value="GLYCERALDEHYDE-3-PHOSPHATE DEHYDROGENASE"/>
    <property type="match status" value="1"/>
</dbReference>
<organism evidence="6 7">
    <name type="scientific">Pseudidiomarina insulisalsae</name>
    <dbReference type="NCBI Taxonomy" id="575789"/>
    <lineage>
        <taxon>Bacteria</taxon>
        <taxon>Pseudomonadati</taxon>
        <taxon>Pseudomonadota</taxon>
        <taxon>Gammaproteobacteria</taxon>
        <taxon>Alteromonadales</taxon>
        <taxon>Idiomarinaceae</taxon>
        <taxon>Pseudidiomarina</taxon>
    </lineage>
</organism>